<dbReference type="Proteomes" id="UP000256695">
    <property type="component" value="Unassembled WGS sequence"/>
</dbReference>
<dbReference type="NCBIfam" id="NF040738">
    <property type="entry name" value="nickel_Mua"/>
    <property type="match status" value="1"/>
</dbReference>
<evidence type="ECO:0000313" key="3">
    <source>
        <dbReference type="Proteomes" id="UP000256695"/>
    </source>
</evidence>
<protein>
    <submittedName>
        <fullName evidence="2">Uncharacterized protein</fullName>
    </submittedName>
</protein>
<dbReference type="AlphaFoldDB" id="A0A3D8JBC1"/>
<organism evidence="2 3">
    <name type="scientific">Helicobacter anseris</name>
    <dbReference type="NCBI Taxonomy" id="375926"/>
    <lineage>
        <taxon>Bacteria</taxon>
        <taxon>Pseudomonadati</taxon>
        <taxon>Campylobacterota</taxon>
        <taxon>Epsilonproteobacteria</taxon>
        <taxon>Campylobacterales</taxon>
        <taxon>Helicobacteraceae</taxon>
        <taxon>Helicobacter</taxon>
    </lineage>
</organism>
<proteinExistence type="predicted"/>
<keyword evidence="3" id="KW-1185">Reference proteome</keyword>
<comment type="caution">
    <text evidence="2">The sequence shown here is derived from an EMBL/GenBank/DDBJ whole genome shotgun (WGS) entry which is preliminary data.</text>
</comment>
<gene>
    <name evidence="2" type="ORF">CQA57_02680</name>
</gene>
<dbReference type="InterPro" id="IPR047781">
    <property type="entry name" value="Mua"/>
</dbReference>
<evidence type="ECO:0000256" key="1">
    <source>
        <dbReference type="SAM" id="Coils"/>
    </source>
</evidence>
<feature type="coiled-coil region" evidence="1">
    <location>
        <begin position="145"/>
        <end position="179"/>
    </location>
</feature>
<dbReference type="EMBL" id="NXLX01000004">
    <property type="protein sequence ID" value="RDU74191.1"/>
    <property type="molecule type" value="Genomic_DNA"/>
</dbReference>
<dbReference type="RefSeq" id="WP_115578699.1">
    <property type="nucleotide sequence ID" value="NZ_NXLX01000004.1"/>
</dbReference>
<name>A0A3D8JBC1_9HELI</name>
<accession>A0A3D8JBC1</accession>
<sequence length="193" mass="23687">MKNFDLFFQKLIDIKETWEIYKIFENERERFVQEREEYQIEIQKDQEKLRQYRNEIIELKNEIQSLKKQKEVYEKSLELLQEKKIKQRIKNDINKLSQEKKQLKEKKQEVLPDALLDVEVFLDNGEIKKLKTARRIYDESLFAMYRIALKEGREFRNKIAELELENSQLKIELRDFHTEIVLKERMSKDENLG</sequence>
<feature type="coiled-coil region" evidence="1">
    <location>
        <begin position="21"/>
        <end position="109"/>
    </location>
</feature>
<reference evidence="2 3" key="1">
    <citation type="submission" date="2018-04" db="EMBL/GenBank/DDBJ databases">
        <title>Novel Campyloabacter and Helicobacter Species and Strains.</title>
        <authorList>
            <person name="Mannion A.J."/>
            <person name="Shen Z."/>
            <person name="Fox J.G."/>
        </authorList>
    </citation>
    <scope>NUCLEOTIDE SEQUENCE [LARGE SCALE GENOMIC DNA]</scope>
    <source>
        <strain evidence="2 3">MIT 04-9362</strain>
    </source>
</reference>
<evidence type="ECO:0000313" key="2">
    <source>
        <dbReference type="EMBL" id="RDU74191.1"/>
    </source>
</evidence>
<keyword evidence="1" id="KW-0175">Coiled coil</keyword>
<dbReference type="OrthoDB" id="5324058at2"/>